<dbReference type="InterPro" id="IPR024868">
    <property type="entry name" value="FJX1/FJ"/>
</dbReference>
<reference evidence="1" key="1">
    <citation type="submission" date="2023-07" db="EMBL/GenBank/DDBJ databases">
        <title>Chromosome-level genome assembly of Artemia franciscana.</title>
        <authorList>
            <person name="Jo E."/>
        </authorList>
    </citation>
    <scope>NUCLEOTIDE SEQUENCE</scope>
    <source>
        <tissue evidence="1">Whole body</tissue>
    </source>
</reference>
<dbReference type="GO" id="GO:0007267">
    <property type="term" value="P:cell-cell signaling"/>
    <property type="evidence" value="ECO:0007669"/>
    <property type="project" value="TreeGrafter"/>
</dbReference>
<sequence length="431" mass="49785">MLVVEWASHLRMRKPRLFGVEAALPMPGPSPSSKPSRSLCLATACLAFTLGTVVGAIVAFVLLPGLPYQDLTNLTLPVTETKASVTFVEPLKVNISHVRPEPIEITETNVIHIHSETVDGIFWSENVENLLPKGFTEEIEEEWIRYLKKSRIARLEEGCGRMQNRLVIFDNGKRSCGRYRQNFDQIQGEIFSYYLARLLGIRNLPPTSLALVRPEKEKWFNIRSQLTLAQWNEDRPVVLTQFIEGLEPALIPPVLRNSTRRLHPSDISQFRVDEDVEQLKELAQWSELIIFDYLTANLDRVVNNMYNLQWNPQMMDAPAHNLVKDPQSGLLIFLDNESGLLHGYRLLDKYEHYHKLLLDSMCVFRRRTVKRLRKLQSGKNIGSLMKDLFESREKEVSDYLPFLPDKTIKILMQRIDRVLSQVDRCENLYQS</sequence>
<dbReference type="PRINTS" id="PR02072">
    <property type="entry name" value="4JOINTEDBOX1"/>
</dbReference>
<evidence type="ECO:0000313" key="2">
    <source>
        <dbReference type="Proteomes" id="UP001187531"/>
    </source>
</evidence>
<evidence type="ECO:0000313" key="1">
    <source>
        <dbReference type="EMBL" id="KAK2712839.1"/>
    </source>
</evidence>
<gene>
    <name evidence="1" type="ORF">QYM36_011513</name>
</gene>
<dbReference type="PANTHER" id="PTHR13147">
    <property type="entry name" value="FOUR-JOINTED BOX PROTEIN 1"/>
    <property type="match status" value="1"/>
</dbReference>
<proteinExistence type="predicted"/>
<dbReference type="PANTHER" id="PTHR13147:SF5">
    <property type="entry name" value="FOUR-JOINTED BOX PROTEIN 1"/>
    <property type="match status" value="1"/>
</dbReference>
<organism evidence="1 2">
    <name type="scientific">Artemia franciscana</name>
    <name type="common">Brine shrimp</name>
    <name type="synonym">Artemia sanfranciscana</name>
    <dbReference type="NCBI Taxonomy" id="6661"/>
    <lineage>
        <taxon>Eukaryota</taxon>
        <taxon>Metazoa</taxon>
        <taxon>Ecdysozoa</taxon>
        <taxon>Arthropoda</taxon>
        <taxon>Crustacea</taxon>
        <taxon>Branchiopoda</taxon>
        <taxon>Anostraca</taxon>
        <taxon>Artemiidae</taxon>
        <taxon>Artemia</taxon>
    </lineage>
</organism>
<keyword evidence="2" id="KW-1185">Reference proteome</keyword>
<dbReference type="Proteomes" id="UP001187531">
    <property type="component" value="Unassembled WGS sequence"/>
</dbReference>
<dbReference type="AlphaFoldDB" id="A0AA88HSJ1"/>
<dbReference type="GO" id="GO:0005615">
    <property type="term" value="C:extracellular space"/>
    <property type="evidence" value="ECO:0007669"/>
    <property type="project" value="TreeGrafter"/>
</dbReference>
<dbReference type="EMBL" id="JAVRJZ010000015">
    <property type="protein sequence ID" value="KAK2712839.1"/>
    <property type="molecule type" value="Genomic_DNA"/>
</dbReference>
<accession>A0AA88HSJ1</accession>
<protein>
    <submittedName>
        <fullName evidence="1">Uncharacterized protein</fullName>
    </submittedName>
</protein>
<name>A0AA88HSJ1_ARTSF</name>
<comment type="caution">
    <text evidence="1">The sequence shown here is derived from an EMBL/GenBank/DDBJ whole genome shotgun (WGS) entry which is preliminary data.</text>
</comment>